<evidence type="ECO:0000256" key="6">
    <source>
        <dbReference type="RuleBase" id="RU365102"/>
    </source>
</evidence>
<dbReference type="Pfam" id="PF01169">
    <property type="entry name" value="GDT1"/>
    <property type="match status" value="2"/>
</dbReference>
<dbReference type="AlphaFoldDB" id="A0A4Q7L8H3"/>
<dbReference type="PANTHER" id="PTHR12608">
    <property type="entry name" value="TRANSMEMBRANE PROTEIN HTP-1 RELATED"/>
    <property type="match status" value="1"/>
</dbReference>
<evidence type="ECO:0000256" key="1">
    <source>
        <dbReference type="ARBA" id="ARBA00004141"/>
    </source>
</evidence>
<reference evidence="7 8" key="1">
    <citation type="submission" date="2019-02" db="EMBL/GenBank/DDBJ databases">
        <title>Genomic Encyclopedia of Type Strains, Phase IV (KMG-IV): sequencing the most valuable type-strain genomes for metagenomic binning, comparative biology and taxonomic classification.</title>
        <authorList>
            <person name="Goeker M."/>
        </authorList>
    </citation>
    <scope>NUCLEOTIDE SEQUENCE [LARGE SCALE GENOMIC DNA]</scope>
    <source>
        <strain evidence="7 8">DSM 101727</strain>
    </source>
</reference>
<evidence type="ECO:0000313" key="7">
    <source>
        <dbReference type="EMBL" id="RZS45230.1"/>
    </source>
</evidence>
<comment type="subcellular location">
    <subcellularLocation>
        <location evidence="1 6">Membrane</location>
        <topology evidence="1 6">Multi-pass membrane protein</topology>
    </subcellularLocation>
</comment>
<protein>
    <recommendedName>
        <fullName evidence="6">GDT1 family protein</fullName>
    </recommendedName>
</protein>
<evidence type="ECO:0000256" key="5">
    <source>
        <dbReference type="ARBA" id="ARBA00023136"/>
    </source>
</evidence>
<dbReference type="PANTHER" id="PTHR12608:SF1">
    <property type="entry name" value="TRANSMEMBRANE PROTEIN 165"/>
    <property type="match status" value="1"/>
</dbReference>
<proteinExistence type="inferred from homology"/>
<accession>A0A4Q7L8H3</accession>
<feature type="transmembrane region" description="Helical" evidence="6">
    <location>
        <begin position="176"/>
        <end position="197"/>
    </location>
</feature>
<sequence>MGNWLLAFVSAFGLVFLVELPDKTLVATLVLTTRYRALPVFVGVVAAFAVQCVIAVLFGSVLTLLPDRAVAGVVALLFAIGAFFLLREGFGNDDDDGDGENGRHLTVSFARAALTSFGVLFAAEWGDASQLATAGLTARYGNPIAVGLGAWVALATVAGIAVLIGQRIRDRIKPHLVQRVGGFVFAAFALIALWEAISG</sequence>
<comment type="caution">
    <text evidence="7">The sequence shown here is derived from an EMBL/GenBank/DDBJ whole genome shotgun (WGS) entry which is preliminary data.</text>
</comment>
<feature type="transmembrane region" description="Helical" evidence="6">
    <location>
        <begin position="69"/>
        <end position="86"/>
    </location>
</feature>
<evidence type="ECO:0000313" key="8">
    <source>
        <dbReference type="Proteomes" id="UP000294257"/>
    </source>
</evidence>
<dbReference type="InterPro" id="IPR001727">
    <property type="entry name" value="GDT1-like"/>
</dbReference>
<evidence type="ECO:0000256" key="4">
    <source>
        <dbReference type="ARBA" id="ARBA00022989"/>
    </source>
</evidence>
<name>A0A4Q7L8H3_9PSEU</name>
<gene>
    <name evidence="7" type="ORF">EV193_1011117</name>
</gene>
<evidence type="ECO:0000256" key="3">
    <source>
        <dbReference type="ARBA" id="ARBA00022692"/>
    </source>
</evidence>
<dbReference type="GO" id="GO:0046873">
    <property type="term" value="F:metal ion transmembrane transporter activity"/>
    <property type="evidence" value="ECO:0007669"/>
    <property type="project" value="InterPro"/>
</dbReference>
<dbReference type="Proteomes" id="UP000294257">
    <property type="component" value="Unassembled WGS sequence"/>
</dbReference>
<dbReference type="GO" id="GO:0016020">
    <property type="term" value="C:membrane"/>
    <property type="evidence" value="ECO:0007669"/>
    <property type="project" value="UniProtKB-SubCell"/>
</dbReference>
<dbReference type="EMBL" id="SGWQ01000001">
    <property type="protein sequence ID" value="RZS45230.1"/>
    <property type="molecule type" value="Genomic_DNA"/>
</dbReference>
<keyword evidence="5 6" id="KW-0472">Membrane</keyword>
<comment type="caution">
    <text evidence="6">Lacks conserved residue(s) required for the propagation of feature annotation.</text>
</comment>
<keyword evidence="8" id="KW-1185">Reference proteome</keyword>
<organism evidence="7 8">
    <name type="scientific">Herbihabitans rhizosphaerae</name>
    <dbReference type="NCBI Taxonomy" id="1872711"/>
    <lineage>
        <taxon>Bacteria</taxon>
        <taxon>Bacillati</taxon>
        <taxon>Actinomycetota</taxon>
        <taxon>Actinomycetes</taxon>
        <taxon>Pseudonocardiales</taxon>
        <taxon>Pseudonocardiaceae</taxon>
        <taxon>Herbihabitans</taxon>
    </lineage>
</organism>
<evidence type="ECO:0000256" key="2">
    <source>
        <dbReference type="ARBA" id="ARBA00009190"/>
    </source>
</evidence>
<feature type="transmembrane region" description="Helical" evidence="6">
    <location>
        <begin position="144"/>
        <end position="164"/>
    </location>
</feature>
<keyword evidence="4 6" id="KW-1133">Transmembrane helix</keyword>
<comment type="similarity">
    <text evidence="2 6">Belongs to the GDT1 family.</text>
</comment>
<keyword evidence="3 6" id="KW-0812">Transmembrane</keyword>
<feature type="transmembrane region" description="Helical" evidence="6">
    <location>
        <begin position="41"/>
        <end position="62"/>
    </location>
</feature>